<accession>A0A4D6LFE4</accession>
<evidence type="ECO:0000313" key="1">
    <source>
        <dbReference type="EMBL" id="QCD87136.1"/>
    </source>
</evidence>
<name>A0A4D6LFE4_VIGUN</name>
<gene>
    <name evidence="1" type="ORF">DEO72_LG3g1669</name>
</gene>
<proteinExistence type="predicted"/>
<dbReference type="EMBL" id="CP039347">
    <property type="protein sequence ID" value="QCD87136.1"/>
    <property type="molecule type" value="Genomic_DNA"/>
</dbReference>
<keyword evidence="2" id="KW-1185">Reference proteome</keyword>
<organism evidence="1 2">
    <name type="scientific">Vigna unguiculata</name>
    <name type="common">Cowpea</name>
    <dbReference type="NCBI Taxonomy" id="3917"/>
    <lineage>
        <taxon>Eukaryota</taxon>
        <taxon>Viridiplantae</taxon>
        <taxon>Streptophyta</taxon>
        <taxon>Embryophyta</taxon>
        <taxon>Tracheophyta</taxon>
        <taxon>Spermatophyta</taxon>
        <taxon>Magnoliopsida</taxon>
        <taxon>eudicotyledons</taxon>
        <taxon>Gunneridae</taxon>
        <taxon>Pentapetalae</taxon>
        <taxon>rosids</taxon>
        <taxon>fabids</taxon>
        <taxon>Fabales</taxon>
        <taxon>Fabaceae</taxon>
        <taxon>Papilionoideae</taxon>
        <taxon>50 kb inversion clade</taxon>
        <taxon>NPAAA clade</taxon>
        <taxon>indigoferoid/millettioid clade</taxon>
        <taxon>Phaseoleae</taxon>
        <taxon>Vigna</taxon>
    </lineage>
</organism>
<reference evidence="1 2" key="1">
    <citation type="submission" date="2019-04" db="EMBL/GenBank/DDBJ databases">
        <title>An improved genome assembly and genetic linkage map for asparagus bean, Vigna unguiculata ssp. sesquipedialis.</title>
        <authorList>
            <person name="Xia Q."/>
            <person name="Zhang R."/>
            <person name="Dong Y."/>
        </authorList>
    </citation>
    <scope>NUCLEOTIDE SEQUENCE [LARGE SCALE GENOMIC DNA]</scope>
    <source>
        <tissue evidence="1">Leaf</tissue>
    </source>
</reference>
<dbReference type="Proteomes" id="UP000501690">
    <property type="component" value="Linkage Group LG3"/>
</dbReference>
<sequence>MEEEAAEKERTWKAVIQRMKDEVAKKERTWKALEEKLANKAASTYGLGFKVALEHVRLLCPSTDVSATDAGKVVVDG</sequence>
<dbReference type="AlphaFoldDB" id="A0A4D6LFE4"/>
<protein>
    <submittedName>
        <fullName evidence="1">Uncharacterized protein</fullName>
    </submittedName>
</protein>
<evidence type="ECO:0000313" key="2">
    <source>
        <dbReference type="Proteomes" id="UP000501690"/>
    </source>
</evidence>